<organism evidence="1 2">
    <name type="scientific">Sporomusa termitida</name>
    <dbReference type="NCBI Taxonomy" id="2377"/>
    <lineage>
        <taxon>Bacteria</taxon>
        <taxon>Bacillati</taxon>
        <taxon>Bacillota</taxon>
        <taxon>Negativicutes</taxon>
        <taxon>Selenomonadales</taxon>
        <taxon>Sporomusaceae</taxon>
        <taxon>Sporomusa</taxon>
    </lineage>
</organism>
<reference evidence="1 2" key="1">
    <citation type="submission" date="2019-02" db="EMBL/GenBank/DDBJ databases">
        <title>Closed genome of Sporomusa termitida DSM 4440.</title>
        <authorList>
            <person name="Poehlein A."/>
            <person name="Daniel R."/>
        </authorList>
    </citation>
    <scope>NUCLEOTIDE SEQUENCE [LARGE SCALE GENOMIC DNA]</scope>
    <source>
        <strain evidence="1 2">DSM 4440</strain>
    </source>
</reference>
<dbReference type="Proteomes" id="UP000320776">
    <property type="component" value="Chromosome"/>
</dbReference>
<evidence type="ECO:0000313" key="2">
    <source>
        <dbReference type="Proteomes" id="UP000320776"/>
    </source>
</evidence>
<accession>A0A517DPV5</accession>
<dbReference type="AlphaFoldDB" id="A0A517DPV5"/>
<keyword evidence="2" id="KW-1185">Reference proteome</keyword>
<dbReference type="RefSeq" id="WP_170233125.1">
    <property type="nucleotide sequence ID" value="NZ_CP036259.1"/>
</dbReference>
<dbReference type="EMBL" id="CP036259">
    <property type="protein sequence ID" value="QDR79337.1"/>
    <property type="molecule type" value="Genomic_DNA"/>
</dbReference>
<gene>
    <name evidence="1" type="ORF">SPTER_06110</name>
</gene>
<proteinExistence type="predicted"/>
<sequence>MKIQDCYVCNWISRIDDAEKKYYIAELDTGFVFLSNRWQYFKGYTRFLSANCM</sequence>
<name>A0A517DPV5_9FIRM</name>
<dbReference type="KEGG" id="sted:SPTER_06110"/>
<protein>
    <submittedName>
        <fullName evidence="1">Uncharacterized protein</fullName>
    </submittedName>
</protein>
<evidence type="ECO:0000313" key="1">
    <source>
        <dbReference type="EMBL" id="QDR79337.1"/>
    </source>
</evidence>